<dbReference type="EMBL" id="KN833735">
    <property type="protein sequence ID" value="KIK22800.1"/>
    <property type="molecule type" value="Genomic_DNA"/>
</dbReference>
<dbReference type="OrthoDB" id="3205788at2759"/>
<feature type="compositionally biased region" description="Polar residues" evidence="1">
    <location>
        <begin position="216"/>
        <end position="228"/>
    </location>
</feature>
<keyword evidence="4" id="KW-1185">Reference proteome</keyword>
<sequence length="388" mass="43933">MTWRSTLKAKACEYVVWHYLLGGNRLAEENLANAQELIWGVKFVRDGVEDGTTRNMASPALAGLVIDFFYATLSALGNLFLEVFAREVPKPVVCLAATALRAAIDEYAIMGIRQDHQFESSTYSKVFMQLMAMQTKIDGNRKHAAMTRALRVNPKSYIGHAFKHLEKDEKKSRKSKKSRRHNYSSSSEDSPSSDDSSDNSHTSDDSGSDSSDESSLTQNSDNTSSTEMVQPPIPVVIPLEGVGDVTMEDDSTEGAIVEPILPVDYDGSDDVYAFQQFVTEGTAYVKDGNVPSKNCMFILSHHLTDKAREFYVRKVSGNPYKWQLSDFFTELFNYCFPIDFHLWQREKLQSCYQNSKTVKEYLYELNELWNMIGETDEGNKAYKFWFGL</sequence>
<reference evidence="3 4" key="1">
    <citation type="submission" date="2014-04" db="EMBL/GenBank/DDBJ databases">
        <authorList>
            <consortium name="DOE Joint Genome Institute"/>
            <person name="Kuo A."/>
            <person name="Kohler A."/>
            <person name="Costa M.D."/>
            <person name="Nagy L.G."/>
            <person name="Floudas D."/>
            <person name="Copeland A."/>
            <person name="Barry K.W."/>
            <person name="Cichocki N."/>
            <person name="Veneault-Fourrey C."/>
            <person name="LaButti K."/>
            <person name="Lindquist E.A."/>
            <person name="Lipzen A."/>
            <person name="Lundell T."/>
            <person name="Morin E."/>
            <person name="Murat C."/>
            <person name="Sun H."/>
            <person name="Tunlid A."/>
            <person name="Henrissat B."/>
            <person name="Grigoriev I.V."/>
            <person name="Hibbett D.S."/>
            <person name="Martin F."/>
            <person name="Nordberg H.P."/>
            <person name="Cantor M.N."/>
            <person name="Hua S.X."/>
        </authorList>
    </citation>
    <scope>NUCLEOTIDE SEQUENCE [LARGE SCALE GENOMIC DNA]</scope>
    <source>
        <strain evidence="3 4">441</strain>
    </source>
</reference>
<feature type="domain" description="DUF6532" evidence="2">
    <location>
        <begin position="2"/>
        <end position="136"/>
    </location>
</feature>
<gene>
    <name evidence="3" type="ORF">PISMIDRAFT_11368</name>
</gene>
<proteinExistence type="predicted"/>
<organism evidence="3 4">
    <name type="scientific">Pisolithus microcarpus 441</name>
    <dbReference type="NCBI Taxonomy" id="765257"/>
    <lineage>
        <taxon>Eukaryota</taxon>
        <taxon>Fungi</taxon>
        <taxon>Dikarya</taxon>
        <taxon>Basidiomycota</taxon>
        <taxon>Agaricomycotina</taxon>
        <taxon>Agaricomycetes</taxon>
        <taxon>Agaricomycetidae</taxon>
        <taxon>Boletales</taxon>
        <taxon>Sclerodermatineae</taxon>
        <taxon>Pisolithaceae</taxon>
        <taxon>Pisolithus</taxon>
    </lineage>
</organism>
<dbReference type="InterPro" id="IPR045341">
    <property type="entry name" value="DUF6532"/>
</dbReference>
<reference evidence="4" key="2">
    <citation type="submission" date="2015-01" db="EMBL/GenBank/DDBJ databases">
        <title>Evolutionary Origins and Diversification of the Mycorrhizal Mutualists.</title>
        <authorList>
            <consortium name="DOE Joint Genome Institute"/>
            <consortium name="Mycorrhizal Genomics Consortium"/>
            <person name="Kohler A."/>
            <person name="Kuo A."/>
            <person name="Nagy L.G."/>
            <person name="Floudas D."/>
            <person name="Copeland A."/>
            <person name="Barry K.W."/>
            <person name="Cichocki N."/>
            <person name="Veneault-Fourrey C."/>
            <person name="LaButti K."/>
            <person name="Lindquist E.A."/>
            <person name="Lipzen A."/>
            <person name="Lundell T."/>
            <person name="Morin E."/>
            <person name="Murat C."/>
            <person name="Riley R."/>
            <person name="Ohm R."/>
            <person name="Sun H."/>
            <person name="Tunlid A."/>
            <person name="Henrissat B."/>
            <person name="Grigoriev I.V."/>
            <person name="Hibbett D.S."/>
            <person name="Martin F."/>
        </authorList>
    </citation>
    <scope>NUCLEOTIDE SEQUENCE [LARGE SCALE GENOMIC DNA]</scope>
    <source>
        <strain evidence="4">441</strain>
    </source>
</reference>
<dbReference type="Pfam" id="PF20149">
    <property type="entry name" value="DUF6532"/>
    <property type="match status" value="1"/>
</dbReference>
<protein>
    <recommendedName>
        <fullName evidence="2">DUF6532 domain-containing protein</fullName>
    </recommendedName>
</protein>
<evidence type="ECO:0000259" key="2">
    <source>
        <dbReference type="Pfam" id="PF20149"/>
    </source>
</evidence>
<feature type="compositionally biased region" description="Basic residues" evidence="1">
    <location>
        <begin position="172"/>
        <end position="182"/>
    </location>
</feature>
<feature type="region of interest" description="Disordered" evidence="1">
    <location>
        <begin position="163"/>
        <end position="234"/>
    </location>
</feature>
<accession>A0A0C9YDA9</accession>
<dbReference type="STRING" id="765257.A0A0C9YDA9"/>
<evidence type="ECO:0000313" key="4">
    <source>
        <dbReference type="Proteomes" id="UP000054018"/>
    </source>
</evidence>
<dbReference type="AlphaFoldDB" id="A0A0C9YDA9"/>
<evidence type="ECO:0000256" key="1">
    <source>
        <dbReference type="SAM" id="MobiDB-lite"/>
    </source>
</evidence>
<dbReference type="Proteomes" id="UP000054018">
    <property type="component" value="Unassembled WGS sequence"/>
</dbReference>
<dbReference type="HOGENOM" id="CLU_711983_0_0_1"/>
<name>A0A0C9YDA9_9AGAM</name>
<evidence type="ECO:0000313" key="3">
    <source>
        <dbReference type="EMBL" id="KIK22800.1"/>
    </source>
</evidence>